<dbReference type="SUPFAM" id="SSF52540">
    <property type="entry name" value="P-loop containing nucleoside triphosphate hydrolases"/>
    <property type="match status" value="1"/>
</dbReference>
<accession>A0ABY4XA73</accession>
<dbReference type="InterPro" id="IPR027417">
    <property type="entry name" value="P-loop_NTPase"/>
</dbReference>
<protein>
    <recommendedName>
        <fullName evidence="1">Double-GTPase 2 domain-containing protein</fullName>
    </recommendedName>
</protein>
<dbReference type="EMBL" id="CP084930">
    <property type="protein sequence ID" value="USI73872.1"/>
    <property type="molecule type" value="Genomic_DNA"/>
</dbReference>
<evidence type="ECO:0000313" key="3">
    <source>
        <dbReference type="Proteomes" id="UP001056937"/>
    </source>
</evidence>
<proteinExistence type="predicted"/>
<evidence type="ECO:0000313" key="2">
    <source>
        <dbReference type="EMBL" id="USI73872.1"/>
    </source>
</evidence>
<feature type="domain" description="Double-GTPase 2" evidence="1">
    <location>
        <begin position="89"/>
        <end position="307"/>
    </location>
</feature>
<gene>
    <name evidence="2" type="ORF">LHA26_05230</name>
</gene>
<organism evidence="2 3">
    <name type="scientific">Sphingomonas morindae</name>
    <dbReference type="NCBI Taxonomy" id="1541170"/>
    <lineage>
        <taxon>Bacteria</taxon>
        <taxon>Pseudomonadati</taxon>
        <taxon>Pseudomonadota</taxon>
        <taxon>Alphaproteobacteria</taxon>
        <taxon>Sphingomonadales</taxon>
        <taxon>Sphingomonadaceae</taxon>
        <taxon>Sphingomonas</taxon>
    </lineage>
</organism>
<dbReference type="InterPro" id="IPR045528">
    <property type="entry name" value="DO-GTPase2"/>
</dbReference>
<reference evidence="2" key="1">
    <citation type="journal article" date="2022" name="Toxins">
        <title>Genomic Analysis of Sphingopyxis sp. USTB-05 for Biodegrading Cyanobacterial Hepatotoxins.</title>
        <authorList>
            <person name="Liu C."/>
            <person name="Xu Q."/>
            <person name="Zhao Z."/>
            <person name="Zhang H."/>
            <person name="Liu X."/>
            <person name="Yin C."/>
            <person name="Liu Y."/>
            <person name="Yan H."/>
        </authorList>
    </citation>
    <scope>NUCLEOTIDE SEQUENCE</scope>
    <source>
        <strain evidence="2">NBD5</strain>
    </source>
</reference>
<dbReference type="RefSeq" id="WP_252167678.1">
    <property type="nucleotide sequence ID" value="NZ_CP084930.1"/>
</dbReference>
<name>A0ABY4XA73_9SPHN</name>
<keyword evidence="3" id="KW-1185">Reference proteome</keyword>
<dbReference type="Proteomes" id="UP001056937">
    <property type="component" value="Chromosome 1"/>
</dbReference>
<evidence type="ECO:0000259" key="1">
    <source>
        <dbReference type="Pfam" id="PF19993"/>
    </source>
</evidence>
<sequence length="338" mass="36199">MSSGCNFEGCTVGETGVCALEQNPATCEHRTALAADVDGGDADAHGDGGAGGIGAPVLQRPTGGASFPSSHTLGPEVISGMMASRYVTVVGILGDPDSGKTACLASIYLLVSNAMLEGWAFADSRSLMGFEDIARGARDWNAGNPPDQMTVHTEMSDDRRPGFLHLRLVRKSDGRRVDLALPDLPGEWTTKLVASAQSDRLEFMKAAEVIWVVLDGRALADKERRQALISRVGQLAERLKTLFDGRPPRVVVVVTHRDDGELVEAASSRLAAELERRGVEASILQVAPFSDHAEVKAGFGIADLIGETVGVTRPIPDFWPTSPLRDGVRSFVSYRRHR</sequence>
<dbReference type="Pfam" id="PF19993">
    <property type="entry name" value="DO-GTPase2"/>
    <property type="match status" value="1"/>
</dbReference>